<proteinExistence type="predicted"/>
<dbReference type="InterPro" id="IPR000326">
    <property type="entry name" value="PAP2/HPO"/>
</dbReference>
<name>G9QNR9_9BACI</name>
<feature type="transmembrane region" description="Helical" evidence="1">
    <location>
        <begin position="131"/>
        <end position="156"/>
    </location>
</feature>
<protein>
    <recommendedName>
        <fullName evidence="2">Phosphatidic acid phosphatase type 2/haloperoxidase domain-containing protein</fullName>
    </recommendedName>
</protein>
<dbReference type="SMART" id="SM00014">
    <property type="entry name" value="acidPPc"/>
    <property type="match status" value="1"/>
</dbReference>
<dbReference type="PANTHER" id="PTHR14969">
    <property type="entry name" value="SPHINGOSINE-1-PHOSPHATE PHOSPHOHYDROLASE"/>
    <property type="match status" value="1"/>
</dbReference>
<keyword evidence="4" id="KW-1185">Reference proteome</keyword>
<dbReference type="Gene3D" id="1.20.144.10">
    <property type="entry name" value="Phosphatidic acid phosphatase type 2/haloperoxidase"/>
    <property type="match status" value="2"/>
</dbReference>
<sequence>MNQRERNRSAAYFIAITVLFLFSVWTFIEIVDELKRHKIEHFDTAIITFVQSWISPDLTAFMKGITFFGSAKWITTCVIVVSLLLWLKKERLYALFFALTVSLGTAFNHLLKQIFERKRPDIQPLIHEKGFSFPSGHSMASFVMYGTLAFLLFELLEHRPAKWFGAVMASLFILLVGLSRIYLGVHYPSDVIGGYAAAAIWLIFSLFIFHLVEFIVKKKFHKRPSDRE</sequence>
<keyword evidence="1" id="KW-1133">Transmembrane helix</keyword>
<feature type="transmembrane region" description="Helical" evidence="1">
    <location>
        <begin position="65"/>
        <end position="85"/>
    </location>
</feature>
<dbReference type="Proteomes" id="UP000011747">
    <property type="component" value="Unassembled WGS sequence"/>
</dbReference>
<evidence type="ECO:0000259" key="2">
    <source>
        <dbReference type="SMART" id="SM00014"/>
    </source>
</evidence>
<comment type="caution">
    <text evidence="3">The sequence shown here is derived from an EMBL/GenBank/DDBJ whole genome shotgun (WGS) entry which is preliminary data.</text>
</comment>
<dbReference type="PATRIC" id="fig|665952.3.peg.2786"/>
<evidence type="ECO:0000256" key="1">
    <source>
        <dbReference type="SAM" id="Phobius"/>
    </source>
</evidence>
<dbReference type="SUPFAM" id="SSF48317">
    <property type="entry name" value="Acid phosphatase/Vanadium-dependent haloperoxidase"/>
    <property type="match status" value="1"/>
</dbReference>
<dbReference type="Pfam" id="PF01569">
    <property type="entry name" value="PAP2"/>
    <property type="match status" value="1"/>
</dbReference>
<keyword evidence="1" id="KW-0472">Membrane</keyword>
<feature type="domain" description="Phosphatidic acid phosphatase type 2/haloperoxidase" evidence="2">
    <location>
        <begin position="94"/>
        <end position="206"/>
    </location>
</feature>
<dbReference type="HOGENOM" id="CLU_072573_3_0_9"/>
<feature type="transmembrane region" description="Helical" evidence="1">
    <location>
        <begin position="9"/>
        <end position="28"/>
    </location>
</feature>
<dbReference type="CDD" id="cd03392">
    <property type="entry name" value="PAP2_like_2"/>
    <property type="match status" value="1"/>
</dbReference>
<gene>
    <name evidence="3" type="ORF">HMPREF1015_03065</name>
</gene>
<dbReference type="RefSeq" id="WP_003354979.1">
    <property type="nucleotide sequence ID" value="NZ_JH414761.1"/>
</dbReference>
<organism evidence="3 4">
    <name type="scientific">Bacillus smithii 7_3_47FAA</name>
    <dbReference type="NCBI Taxonomy" id="665952"/>
    <lineage>
        <taxon>Bacteria</taxon>
        <taxon>Bacillati</taxon>
        <taxon>Bacillota</taxon>
        <taxon>Bacilli</taxon>
        <taxon>Bacillales</taxon>
        <taxon>Bacillaceae</taxon>
        <taxon>Bacillus</taxon>
    </lineage>
</organism>
<keyword evidence="1" id="KW-0812">Transmembrane</keyword>
<dbReference type="PANTHER" id="PTHR14969:SF13">
    <property type="entry name" value="AT30094P"/>
    <property type="match status" value="1"/>
</dbReference>
<feature type="transmembrane region" description="Helical" evidence="1">
    <location>
        <begin position="195"/>
        <end position="216"/>
    </location>
</feature>
<dbReference type="InterPro" id="IPR036938">
    <property type="entry name" value="PAP2/HPO_sf"/>
</dbReference>
<accession>G9QNR9</accession>
<dbReference type="EMBL" id="ACWF01000142">
    <property type="protein sequence ID" value="EHL74991.1"/>
    <property type="molecule type" value="Genomic_DNA"/>
</dbReference>
<reference evidence="3 4" key="1">
    <citation type="submission" date="2011-09" db="EMBL/GenBank/DDBJ databases">
        <title>The Genome Sequence of Bacillus smithii 7_3_47FAA.</title>
        <authorList>
            <consortium name="The Broad Institute Genome Sequencing Platform"/>
            <person name="Earl A."/>
            <person name="Ward D."/>
            <person name="Feldgarden M."/>
            <person name="Gevers D."/>
            <person name="Daigneault M."/>
            <person name="Strauss J."/>
            <person name="Allen-Vercoe E."/>
            <person name="Young S.K."/>
            <person name="Zeng Q."/>
            <person name="Gargeya S."/>
            <person name="Fitzgerald M."/>
            <person name="Haas B."/>
            <person name="Abouelleil A."/>
            <person name="Alvarado L."/>
            <person name="Arachchi H.M."/>
            <person name="Berlin A."/>
            <person name="Brown A."/>
            <person name="Chapman S.B."/>
            <person name="Chen Z."/>
            <person name="Dunbar C."/>
            <person name="Freedman E."/>
            <person name="Gearin G."/>
            <person name="Goldberg J."/>
            <person name="Griggs A."/>
            <person name="Gujja S."/>
            <person name="Heiman D."/>
            <person name="Howarth C."/>
            <person name="Larson L."/>
            <person name="Lui A."/>
            <person name="MacDonald P.J.P."/>
            <person name="Montmayeur A."/>
            <person name="Murphy C."/>
            <person name="Neiman D."/>
            <person name="Pearson M."/>
            <person name="Priest M."/>
            <person name="Roberts A."/>
            <person name="Saif S."/>
            <person name="Shea T."/>
            <person name="Shenoy N."/>
            <person name="Sisk P."/>
            <person name="Stolte C."/>
            <person name="Sykes S."/>
            <person name="Wortman J."/>
            <person name="Nusbaum C."/>
            <person name="Birren B."/>
        </authorList>
    </citation>
    <scope>NUCLEOTIDE SEQUENCE [LARGE SCALE GENOMIC DNA]</scope>
    <source>
        <strain evidence="3 4">7_3_47FAA</strain>
    </source>
</reference>
<evidence type="ECO:0000313" key="3">
    <source>
        <dbReference type="EMBL" id="EHL74991.1"/>
    </source>
</evidence>
<dbReference type="AlphaFoldDB" id="G9QNR9"/>
<feature type="transmembrane region" description="Helical" evidence="1">
    <location>
        <begin position="163"/>
        <end position="183"/>
    </location>
</feature>
<feature type="transmembrane region" description="Helical" evidence="1">
    <location>
        <begin position="92"/>
        <end position="111"/>
    </location>
</feature>
<evidence type="ECO:0000313" key="4">
    <source>
        <dbReference type="Proteomes" id="UP000011747"/>
    </source>
</evidence>